<evidence type="ECO:0000313" key="2">
    <source>
        <dbReference type="Proteomes" id="UP000004508"/>
    </source>
</evidence>
<proteinExistence type="predicted"/>
<sequence>MTRTGETSGPLCVWSKNCVLLLPHFELVFRDRGGTCNARCLLL</sequence>
<reference evidence="1 2" key="1">
    <citation type="journal article" date="2011" name="Stand. Genomic Sci.">
        <title>Non-contiguous finished genome sequence and contextual data of the filamentous soil bacterium Ktedonobacter racemifer type strain (SOSP1-21).</title>
        <authorList>
            <person name="Chang Y.J."/>
            <person name="Land M."/>
            <person name="Hauser L."/>
            <person name="Chertkov O."/>
            <person name="Del Rio T.G."/>
            <person name="Nolan M."/>
            <person name="Copeland A."/>
            <person name="Tice H."/>
            <person name="Cheng J.F."/>
            <person name="Lucas S."/>
            <person name="Han C."/>
            <person name="Goodwin L."/>
            <person name="Pitluck S."/>
            <person name="Ivanova N."/>
            <person name="Ovchinikova G."/>
            <person name="Pati A."/>
            <person name="Chen A."/>
            <person name="Palaniappan K."/>
            <person name="Mavromatis K."/>
            <person name="Liolios K."/>
            <person name="Brettin T."/>
            <person name="Fiebig A."/>
            <person name="Rohde M."/>
            <person name="Abt B."/>
            <person name="Goker M."/>
            <person name="Detter J.C."/>
            <person name="Woyke T."/>
            <person name="Bristow J."/>
            <person name="Eisen J.A."/>
            <person name="Markowitz V."/>
            <person name="Hugenholtz P."/>
            <person name="Kyrpides N.C."/>
            <person name="Klenk H.P."/>
            <person name="Lapidus A."/>
        </authorList>
    </citation>
    <scope>NUCLEOTIDE SEQUENCE [LARGE SCALE GENOMIC DNA]</scope>
    <source>
        <strain evidence="2">DSM 44963</strain>
    </source>
</reference>
<protein>
    <submittedName>
        <fullName evidence="1">Uncharacterized protein</fullName>
    </submittedName>
</protein>
<dbReference type="Proteomes" id="UP000004508">
    <property type="component" value="Unassembled WGS sequence"/>
</dbReference>
<gene>
    <name evidence="1" type="ORF">Krac_6860</name>
</gene>
<name>D6TPL9_KTERA</name>
<dbReference type="InParanoid" id="D6TPL9"/>
<dbReference type="AlphaFoldDB" id="D6TPL9"/>
<comment type="caution">
    <text evidence="1">The sequence shown here is derived from an EMBL/GenBank/DDBJ whole genome shotgun (WGS) entry which is preliminary data.</text>
</comment>
<accession>D6TPL9</accession>
<evidence type="ECO:0000313" key="1">
    <source>
        <dbReference type="EMBL" id="EFH85633.1"/>
    </source>
</evidence>
<keyword evidence="2" id="KW-1185">Reference proteome</keyword>
<dbReference type="EMBL" id="ADVG01000002">
    <property type="protein sequence ID" value="EFH85633.1"/>
    <property type="molecule type" value="Genomic_DNA"/>
</dbReference>
<organism evidence="1 2">
    <name type="scientific">Ktedonobacter racemifer DSM 44963</name>
    <dbReference type="NCBI Taxonomy" id="485913"/>
    <lineage>
        <taxon>Bacteria</taxon>
        <taxon>Bacillati</taxon>
        <taxon>Chloroflexota</taxon>
        <taxon>Ktedonobacteria</taxon>
        <taxon>Ktedonobacterales</taxon>
        <taxon>Ktedonobacteraceae</taxon>
        <taxon>Ktedonobacter</taxon>
    </lineage>
</organism>